<dbReference type="InterPro" id="IPR001584">
    <property type="entry name" value="Integrase_cat-core"/>
</dbReference>
<dbReference type="GO" id="GO:0005634">
    <property type="term" value="C:nucleus"/>
    <property type="evidence" value="ECO:0007669"/>
    <property type="project" value="UniProtKB-ARBA"/>
</dbReference>
<dbReference type="Proteomes" id="UP000765509">
    <property type="component" value="Unassembled WGS sequence"/>
</dbReference>
<dbReference type="Gene3D" id="1.10.340.70">
    <property type="match status" value="1"/>
</dbReference>
<dbReference type="InterPro" id="IPR041577">
    <property type="entry name" value="RT_RNaseH_2"/>
</dbReference>
<dbReference type="PROSITE" id="PS50994">
    <property type="entry name" value="INTEGRASE"/>
    <property type="match status" value="1"/>
</dbReference>
<dbReference type="Gene3D" id="3.30.420.10">
    <property type="entry name" value="Ribonuclease H-like superfamily/Ribonuclease H"/>
    <property type="match status" value="1"/>
</dbReference>
<dbReference type="AlphaFoldDB" id="A0A9Q3P2K0"/>
<evidence type="ECO:0000256" key="2">
    <source>
        <dbReference type="ARBA" id="ARBA00023268"/>
    </source>
</evidence>
<organism evidence="5 6">
    <name type="scientific">Austropuccinia psidii MF-1</name>
    <dbReference type="NCBI Taxonomy" id="1389203"/>
    <lineage>
        <taxon>Eukaryota</taxon>
        <taxon>Fungi</taxon>
        <taxon>Dikarya</taxon>
        <taxon>Basidiomycota</taxon>
        <taxon>Pucciniomycotina</taxon>
        <taxon>Pucciniomycetes</taxon>
        <taxon>Pucciniales</taxon>
        <taxon>Sphaerophragmiaceae</taxon>
        <taxon>Austropuccinia</taxon>
    </lineage>
</organism>
<dbReference type="Pfam" id="PF17921">
    <property type="entry name" value="Integrase_H2C2"/>
    <property type="match status" value="1"/>
</dbReference>
<dbReference type="InterPro" id="IPR036397">
    <property type="entry name" value="RNaseH_sf"/>
</dbReference>
<evidence type="ECO:0000256" key="3">
    <source>
        <dbReference type="SAM" id="MobiDB-lite"/>
    </source>
</evidence>
<reference evidence="5" key="1">
    <citation type="submission" date="2021-03" db="EMBL/GenBank/DDBJ databases">
        <title>Draft genome sequence of rust myrtle Austropuccinia psidii MF-1, a brazilian biotype.</title>
        <authorList>
            <person name="Quecine M.C."/>
            <person name="Pachon D.M.R."/>
            <person name="Bonatelli M.L."/>
            <person name="Correr F.H."/>
            <person name="Franceschini L.M."/>
            <person name="Leite T.F."/>
            <person name="Margarido G.R.A."/>
            <person name="Almeida C.A."/>
            <person name="Ferrarezi J.A."/>
            <person name="Labate C.A."/>
        </authorList>
    </citation>
    <scope>NUCLEOTIDE SEQUENCE</scope>
    <source>
        <strain evidence="5">MF-1</strain>
    </source>
</reference>
<dbReference type="InterPro" id="IPR012337">
    <property type="entry name" value="RNaseH-like_sf"/>
</dbReference>
<evidence type="ECO:0000256" key="1">
    <source>
        <dbReference type="ARBA" id="ARBA00022884"/>
    </source>
</evidence>
<dbReference type="Pfam" id="PF17919">
    <property type="entry name" value="RT_RNaseH_2"/>
    <property type="match status" value="1"/>
</dbReference>
<name>A0A9Q3P2K0_9BASI</name>
<dbReference type="GO" id="GO:0003824">
    <property type="term" value="F:catalytic activity"/>
    <property type="evidence" value="ECO:0007669"/>
    <property type="project" value="UniProtKB-KW"/>
</dbReference>
<feature type="domain" description="Integrase catalytic" evidence="4">
    <location>
        <begin position="235"/>
        <end position="405"/>
    </location>
</feature>
<feature type="region of interest" description="Disordered" evidence="3">
    <location>
        <begin position="531"/>
        <end position="557"/>
    </location>
</feature>
<keyword evidence="6" id="KW-1185">Reference proteome</keyword>
<dbReference type="PANTHER" id="PTHR37984">
    <property type="entry name" value="PROTEIN CBG26694"/>
    <property type="match status" value="1"/>
</dbReference>
<dbReference type="InterPro" id="IPR050951">
    <property type="entry name" value="Retrovirus_Pol_polyprotein"/>
</dbReference>
<accession>A0A9Q3P2K0</accession>
<dbReference type="InterPro" id="IPR043502">
    <property type="entry name" value="DNA/RNA_pol_sf"/>
</dbReference>
<evidence type="ECO:0000313" key="6">
    <source>
        <dbReference type="Proteomes" id="UP000765509"/>
    </source>
</evidence>
<dbReference type="SUPFAM" id="SSF56672">
    <property type="entry name" value="DNA/RNA polymerases"/>
    <property type="match status" value="1"/>
</dbReference>
<evidence type="ECO:0000313" key="5">
    <source>
        <dbReference type="EMBL" id="MBW0548060.1"/>
    </source>
</evidence>
<dbReference type="PANTHER" id="PTHR37984:SF5">
    <property type="entry name" value="PROTEIN NYNRIN-LIKE"/>
    <property type="match status" value="1"/>
</dbReference>
<dbReference type="GO" id="GO:0015074">
    <property type="term" value="P:DNA integration"/>
    <property type="evidence" value="ECO:0007669"/>
    <property type="project" value="InterPro"/>
</dbReference>
<keyword evidence="2" id="KW-0511">Multifunctional enzyme</keyword>
<keyword evidence="1" id="KW-0694">RNA-binding</keyword>
<proteinExistence type="predicted"/>
<comment type="caution">
    <text evidence="5">The sequence shown here is derived from an EMBL/GenBank/DDBJ whole genome shotgun (WGS) entry which is preliminary data.</text>
</comment>
<dbReference type="GO" id="GO:0003723">
    <property type="term" value="F:RNA binding"/>
    <property type="evidence" value="ECO:0007669"/>
    <property type="project" value="UniProtKB-KW"/>
</dbReference>
<gene>
    <name evidence="5" type="ORF">O181_087775</name>
</gene>
<sequence length="557" mass="63668">MPDWNIPFKFYIDACGDGLGAALNQVQIIDDKPTEGPVCYISRQIKPTEARYGASQMECLCLALANTPDNPAYVPLEAEPQITIEGINIIDIGTESFEEVRESYKQDKNCHILTSLLDKDCKDTSLVNALDEVWKNSYSEGRFHLFNGIIYHRTKHCCVMTLCSRLLINIILHECHDSIYSRHLSEDRTLEKVKNCEWWPSWRQETIEYCHTCDRCQKANRSTGKKFGLMIHIQEPKSPWEVVHMDWVTALPPSGDRSYNACLGIVDRYSQTPIFLPCHNDDTAMDTALLLWSRVISHTGLCKNILSDRDPKLTSALWTNLHRLFGTKLSFSTAYHPQTDGLAERMIQTLEDMIRRFCAYELEFKDSDGFNHDLCTLIPALELAYKTSVHSSTGQTPAMLEKGWNPRLPADTLRKYLIDIHPTASSFKVMLDKVKHHANQTINDDFEYAKQKWDKSHKVPDFKVGDLVLVSTLKFNDIKGPKKLKYSYVGPFFIVSLHGINAVQVYLSGELDNKHATFPVRLIKPYQPTDKGLFPLRNPTPLTVPPVEQDEDKKIKK</sequence>
<evidence type="ECO:0000259" key="4">
    <source>
        <dbReference type="PROSITE" id="PS50994"/>
    </source>
</evidence>
<protein>
    <recommendedName>
        <fullName evidence="4">Integrase catalytic domain-containing protein</fullName>
    </recommendedName>
</protein>
<dbReference type="EMBL" id="AVOT02053189">
    <property type="protein sequence ID" value="MBW0548060.1"/>
    <property type="molecule type" value="Genomic_DNA"/>
</dbReference>
<dbReference type="SUPFAM" id="SSF53098">
    <property type="entry name" value="Ribonuclease H-like"/>
    <property type="match status" value="1"/>
</dbReference>
<dbReference type="InterPro" id="IPR041588">
    <property type="entry name" value="Integrase_H2C2"/>
</dbReference>
<dbReference type="OrthoDB" id="2595244at2759"/>